<sequence>MRTTTIGATAVLGTVASLLTATLTTADAGAAAPVYDARAKLSRHVTCVQGASAGITRRTIVLDNRRSSRRVQFRVVRAGDRYADPVVYRWVAAHRKRTVVVSVAQRATASVRVRVPEMGRKSLVLSAIVPAQSSCYVATVHPVAALGGVGCQGHDSVARIVLDNRGTSDATVGYTVASSYGDSSASLAVRPTSSVNYYLPVPSGGSTHVEVTARGSRVLSTDVASVSCP</sequence>
<feature type="signal peptide" evidence="1">
    <location>
        <begin position="1"/>
        <end position="26"/>
    </location>
</feature>
<protein>
    <recommendedName>
        <fullName evidence="4">CARDB domain-containing protein</fullName>
    </recommendedName>
</protein>
<comment type="caution">
    <text evidence="2">The sequence shown here is derived from an EMBL/GenBank/DDBJ whole genome shotgun (WGS) entry which is preliminary data.</text>
</comment>
<evidence type="ECO:0008006" key="4">
    <source>
        <dbReference type="Google" id="ProtNLM"/>
    </source>
</evidence>
<evidence type="ECO:0000313" key="2">
    <source>
        <dbReference type="EMBL" id="GAA4699109.1"/>
    </source>
</evidence>
<reference evidence="3" key="1">
    <citation type="journal article" date="2019" name="Int. J. Syst. Evol. Microbiol.">
        <title>The Global Catalogue of Microorganisms (GCM) 10K type strain sequencing project: providing services to taxonomists for standard genome sequencing and annotation.</title>
        <authorList>
            <consortium name="The Broad Institute Genomics Platform"/>
            <consortium name="The Broad Institute Genome Sequencing Center for Infectious Disease"/>
            <person name="Wu L."/>
            <person name="Ma J."/>
        </authorList>
    </citation>
    <scope>NUCLEOTIDE SEQUENCE [LARGE SCALE GENOMIC DNA]</scope>
    <source>
        <strain evidence="3">JCM 18531</strain>
    </source>
</reference>
<dbReference type="RefSeq" id="WP_345520548.1">
    <property type="nucleotide sequence ID" value="NZ_BAABKM010000002.1"/>
</dbReference>
<keyword evidence="3" id="KW-1185">Reference proteome</keyword>
<evidence type="ECO:0000313" key="3">
    <source>
        <dbReference type="Proteomes" id="UP001499974"/>
    </source>
</evidence>
<organism evidence="2 3">
    <name type="scientific">Nocardioides conyzicola</name>
    <dbReference type="NCBI Taxonomy" id="1651781"/>
    <lineage>
        <taxon>Bacteria</taxon>
        <taxon>Bacillati</taxon>
        <taxon>Actinomycetota</taxon>
        <taxon>Actinomycetes</taxon>
        <taxon>Propionibacteriales</taxon>
        <taxon>Nocardioidaceae</taxon>
        <taxon>Nocardioides</taxon>
    </lineage>
</organism>
<feature type="chain" id="PRO_5045353134" description="CARDB domain-containing protein" evidence="1">
    <location>
        <begin position="27"/>
        <end position="229"/>
    </location>
</feature>
<dbReference type="Proteomes" id="UP001499974">
    <property type="component" value="Unassembled WGS sequence"/>
</dbReference>
<dbReference type="EMBL" id="BAABKM010000002">
    <property type="protein sequence ID" value="GAA4699109.1"/>
    <property type="molecule type" value="Genomic_DNA"/>
</dbReference>
<accession>A0ABP8X1L6</accession>
<name>A0ABP8X1L6_9ACTN</name>
<evidence type="ECO:0000256" key="1">
    <source>
        <dbReference type="SAM" id="SignalP"/>
    </source>
</evidence>
<keyword evidence="1" id="KW-0732">Signal</keyword>
<gene>
    <name evidence="2" type="ORF">GCM10023349_14210</name>
</gene>
<proteinExistence type="predicted"/>